<evidence type="ECO:0000313" key="3">
    <source>
        <dbReference type="EMBL" id="MFC7068735.1"/>
    </source>
</evidence>
<proteinExistence type="predicted"/>
<keyword evidence="4" id="KW-1185">Reference proteome</keyword>
<organism evidence="3 4">
    <name type="scientific">Halobaculum lipolyticum</name>
    <dbReference type="NCBI Taxonomy" id="3032001"/>
    <lineage>
        <taxon>Archaea</taxon>
        <taxon>Methanobacteriati</taxon>
        <taxon>Methanobacteriota</taxon>
        <taxon>Stenosarchaea group</taxon>
        <taxon>Halobacteria</taxon>
        <taxon>Halobacteriales</taxon>
        <taxon>Haloferacaceae</taxon>
        <taxon>Halobaculum</taxon>
    </lineage>
</organism>
<keyword evidence="2" id="KW-1133">Transmembrane helix</keyword>
<protein>
    <recommendedName>
        <fullName evidence="5">DUF4352 domain-containing protein</fullName>
    </recommendedName>
</protein>
<reference evidence="3 4" key="1">
    <citation type="journal article" date="2019" name="Int. J. Syst. Evol. Microbiol.">
        <title>The Global Catalogue of Microorganisms (GCM) 10K type strain sequencing project: providing services to taxonomists for standard genome sequencing and annotation.</title>
        <authorList>
            <consortium name="The Broad Institute Genomics Platform"/>
            <consortium name="The Broad Institute Genome Sequencing Center for Infectious Disease"/>
            <person name="Wu L."/>
            <person name="Ma J."/>
        </authorList>
    </citation>
    <scope>NUCLEOTIDE SEQUENCE [LARGE SCALE GENOMIC DNA]</scope>
    <source>
        <strain evidence="3 4">DT31</strain>
    </source>
</reference>
<dbReference type="RefSeq" id="WP_284033446.1">
    <property type="nucleotide sequence ID" value="NZ_CP126155.1"/>
</dbReference>
<feature type="transmembrane region" description="Helical" evidence="2">
    <location>
        <begin position="25"/>
        <end position="45"/>
    </location>
</feature>
<feature type="compositionally biased region" description="Acidic residues" evidence="1">
    <location>
        <begin position="1"/>
        <end position="19"/>
    </location>
</feature>
<name>A0ABD5W9F0_9EURY</name>
<evidence type="ECO:0008006" key="5">
    <source>
        <dbReference type="Google" id="ProtNLM"/>
    </source>
</evidence>
<dbReference type="Proteomes" id="UP001596461">
    <property type="component" value="Unassembled WGS sequence"/>
</dbReference>
<dbReference type="EMBL" id="JBHTAH010000002">
    <property type="protein sequence ID" value="MFC7068735.1"/>
    <property type="molecule type" value="Genomic_DNA"/>
</dbReference>
<comment type="caution">
    <text evidence="3">The sequence shown here is derived from an EMBL/GenBank/DDBJ whole genome shotgun (WGS) entry which is preliminary data.</text>
</comment>
<gene>
    <name evidence="3" type="ORF">ACFQL9_03700</name>
</gene>
<dbReference type="GeneID" id="81127068"/>
<evidence type="ECO:0000313" key="4">
    <source>
        <dbReference type="Proteomes" id="UP001596461"/>
    </source>
</evidence>
<dbReference type="AlphaFoldDB" id="A0ABD5W9F0"/>
<feature type="region of interest" description="Disordered" evidence="1">
    <location>
        <begin position="1"/>
        <end position="20"/>
    </location>
</feature>
<accession>A0ABD5W9F0</accession>
<evidence type="ECO:0000256" key="2">
    <source>
        <dbReference type="SAM" id="Phobius"/>
    </source>
</evidence>
<evidence type="ECO:0000256" key="1">
    <source>
        <dbReference type="SAM" id="MobiDB-lite"/>
    </source>
</evidence>
<sequence>MVEDTTDTDDSPATSDDDEPSRRRLIRWVAVLAFGVPVVVELLTFGGLLNTRLFPDDDGTETAGDGTATATASADAVGVDDDLLPDTPSRETVEVSEVRGDAGSRTYVLRVRVENTTDSTVELRLVGVTLRDGSALDSVSSTGAIRAGTTGSVTAAWDLPTDSMPAAVDAVLLRDGTAVADRSVPLERPPIRG</sequence>
<keyword evidence="2" id="KW-0472">Membrane</keyword>
<keyword evidence="2" id="KW-0812">Transmembrane</keyword>